<name>E7N3S6_9FIRM</name>
<keyword evidence="3" id="KW-1185">Reference proteome</keyword>
<evidence type="ECO:0000313" key="2">
    <source>
        <dbReference type="EMBL" id="EFW29261.1"/>
    </source>
</evidence>
<comment type="caution">
    <text evidence="2">The sequence shown here is derived from an EMBL/GenBank/DDBJ whole genome shotgun (WGS) entry which is preliminary data.</text>
</comment>
<reference evidence="2 3" key="1">
    <citation type="submission" date="2010-08" db="EMBL/GenBank/DDBJ databases">
        <authorList>
            <person name="Weinstock G."/>
            <person name="Sodergren E."/>
            <person name="Clifton S."/>
            <person name="Fulton L."/>
            <person name="Fulton B."/>
            <person name="Courtney L."/>
            <person name="Fronick C."/>
            <person name="Harrison M."/>
            <person name="Strong C."/>
            <person name="Farmer C."/>
            <person name="Delahaunty K."/>
            <person name="Markovic C."/>
            <person name="Hall O."/>
            <person name="Minx P."/>
            <person name="Tomlinson C."/>
            <person name="Mitreva M."/>
            <person name="Hou S."/>
            <person name="Chen J."/>
            <person name="Wollam A."/>
            <person name="Pepin K.H."/>
            <person name="Johnson M."/>
            <person name="Bhonagiri V."/>
            <person name="Zhang X."/>
            <person name="Suruliraj S."/>
            <person name="Warren W."/>
            <person name="Chinwalla A."/>
            <person name="Mardis E.R."/>
            <person name="Wilson R.K."/>
        </authorList>
    </citation>
    <scope>NUCLEOTIDE SEQUENCE [LARGE SCALE GENOMIC DNA]</scope>
    <source>
        <strain evidence="2 3">F0399</strain>
    </source>
</reference>
<protein>
    <submittedName>
        <fullName evidence="2">Uncharacterized protein</fullName>
    </submittedName>
</protein>
<organism evidence="2 3">
    <name type="scientific">Selenomonas artemidis F0399</name>
    <dbReference type="NCBI Taxonomy" id="749551"/>
    <lineage>
        <taxon>Bacteria</taxon>
        <taxon>Bacillati</taxon>
        <taxon>Bacillota</taxon>
        <taxon>Negativicutes</taxon>
        <taxon>Selenomonadales</taxon>
        <taxon>Selenomonadaceae</taxon>
        <taxon>Selenomonas</taxon>
    </lineage>
</organism>
<dbReference type="HOGENOM" id="CLU_2883387_0_0_9"/>
<evidence type="ECO:0000256" key="1">
    <source>
        <dbReference type="SAM" id="MobiDB-lite"/>
    </source>
</evidence>
<feature type="compositionally biased region" description="Basic and acidic residues" evidence="1">
    <location>
        <begin position="23"/>
        <end position="35"/>
    </location>
</feature>
<feature type="region of interest" description="Disordered" evidence="1">
    <location>
        <begin position="1"/>
        <end position="63"/>
    </location>
</feature>
<dbReference type="Proteomes" id="UP000004633">
    <property type="component" value="Unassembled WGS sequence"/>
</dbReference>
<accession>E7N3S6</accession>
<dbReference type="AlphaFoldDB" id="E7N3S6"/>
<sequence length="63" mass="7329">MKQKFGCSAGNEENASDVVVKSYSERSIRRDDAAMRKYRTSRASRRKKRAPSREKRPFSFNCP</sequence>
<proteinExistence type="predicted"/>
<feature type="compositionally biased region" description="Basic residues" evidence="1">
    <location>
        <begin position="36"/>
        <end position="50"/>
    </location>
</feature>
<gene>
    <name evidence="2" type="ORF">HMPREF9555_01666</name>
</gene>
<evidence type="ECO:0000313" key="3">
    <source>
        <dbReference type="Proteomes" id="UP000004633"/>
    </source>
</evidence>
<dbReference type="EMBL" id="AECV01000035">
    <property type="protein sequence ID" value="EFW29261.1"/>
    <property type="molecule type" value="Genomic_DNA"/>
</dbReference>